<protein>
    <submittedName>
        <fullName evidence="2">Gamma-glutamylcyclotransferase</fullName>
    </submittedName>
</protein>
<dbReference type="RefSeq" id="WP_120367847.1">
    <property type="nucleotide sequence ID" value="NZ_RAXZ01000018.1"/>
</dbReference>
<dbReference type="InterPro" id="IPR036568">
    <property type="entry name" value="GGCT-like_sf"/>
</dbReference>
<gene>
    <name evidence="2" type="ORF">D7V64_12130</name>
    <name evidence="3" type="ORF">D9K80_16745</name>
</gene>
<reference evidence="2 5" key="2">
    <citation type="submission" date="2018-09" db="EMBL/GenBank/DDBJ databases">
        <title>The draft genome of Acinetobacter spp. strains.</title>
        <authorList>
            <person name="Qin J."/>
            <person name="Feng Y."/>
            <person name="Zong Z."/>
        </authorList>
    </citation>
    <scope>NUCLEOTIDE SEQUENCE [LARGE SCALE GENOMIC DNA]</scope>
    <source>
        <strain evidence="2 5">WCHAc060002</strain>
    </source>
</reference>
<dbReference type="EMBL" id="RAXZ01000018">
    <property type="protein sequence ID" value="RKG50617.1"/>
    <property type="molecule type" value="Genomic_DNA"/>
</dbReference>
<keyword evidence="2" id="KW-0808">Transferase</keyword>
<dbReference type="AlphaFoldDB" id="A0A3A8FUS1"/>
<evidence type="ECO:0000313" key="3">
    <source>
        <dbReference type="EMBL" id="RLL29760.1"/>
    </source>
</evidence>
<evidence type="ECO:0000313" key="5">
    <source>
        <dbReference type="Proteomes" id="UP000281084"/>
    </source>
</evidence>
<feature type="domain" description="Gamma-glutamylcyclotransferase AIG2-like" evidence="1">
    <location>
        <begin position="4"/>
        <end position="105"/>
    </location>
</feature>
<reference evidence="3 4" key="1">
    <citation type="submission" date="2018-09" db="EMBL/GenBank/DDBJ databases">
        <title>The draft genome of Acinetobacter sp. strains.</title>
        <authorList>
            <person name="Qin J."/>
            <person name="Feng Y."/>
            <person name="Zong Z."/>
        </authorList>
    </citation>
    <scope>NUCLEOTIDE SEQUENCE [LARGE SCALE GENOMIC DNA]</scope>
    <source>
        <strain evidence="3 4">WCHAc060003</strain>
    </source>
</reference>
<dbReference type="Proteomes" id="UP000281084">
    <property type="component" value="Unassembled WGS sequence"/>
</dbReference>
<accession>A0A3A8FUS1</accession>
<comment type="caution">
    <text evidence="2">The sequence shown here is derived from an EMBL/GenBank/DDBJ whole genome shotgun (WGS) entry which is preliminary data.</text>
</comment>
<name>A0A3A8FUS1_9GAMM</name>
<dbReference type="SUPFAM" id="SSF110857">
    <property type="entry name" value="Gamma-glutamyl cyclotransferase-like"/>
    <property type="match status" value="1"/>
</dbReference>
<evidence type="ECO:0000313" key="4">
    <source>
        <dbReference type="Proteomes" id="UP000267166"/>
    </source>
</evidence>
<accession>A0A498D049</accession>
<dbReference type="GO" id="GO:0016740">
    <property type="term" value="F:transferase activity"/>
    <property type="evidence" value="ECO:0007669"/>
    <property type="project" value="UniProtKB-KW"/>
</dbReference>
<dbReference type="Gene3D" id="3.10.490.10">
    <property type="entry name" value="Gamma-glutamyl cyclotransferase-like"/>
    <property type="match status" value="1"/>
</dbReference>
<dbReference type="CDD" id="cd06661">
    <property type="entry name" value="GGCT_like"/>
    <property type="match status" value="1"/>
</dbReference>
<proteinExistence type="predicted"/>
<sequence>MQSLFVYGTLRLGEPNAHVMERIGGTWFKGYILGNLENSGWGAALGSPGIRLKDDGSPVQGYVFISEHLEDYWEYLDEFEGVEYHRQAVTVYLEDGKVMQSQVYALI</sequence>
<dbReference type="Pfam" id="PF06094">
    <property type="entry name" value="GGACT"/>
    <property type="match status" value="1"/>
</dbReference>
<organism evidence="2 5">
    <name type="scientific">Acinetobacter cumulans</name>
    <dbReference type="NCBI Taxonomy" id="2136182"/>
    <lineage>
        <taxon>Bacteria</taxon>
        <taxon>Pseudomonadati</taxon>
        <taxon>Pseudomonadota</taxon>
        <taxon>Gammaproteobacteria</taxon>
        <taxon>Moraxellales</taxon>
        <taxon>Moraxellaceae</taxon>
        <taxon>Acinetobacter</taxon>
    </lineage>
</organism>
<dbReference type="Proteomes" id="UP000267166">
    <property type="component" value="Unassembled WGS sequence"/>
</dbReference>
<dbReference type="EMBL" id="RCHD01000065">
    <property type="protein sequence ID" value="RLL29760.1"/>
    <property type="molecule type" value="Genomic_DNA"/>
</dbReference>
<evidence type="ECO:0000313" key="2">
    <source>
        <dbReference type="EMBL" id="RKG50617.1"/>
    </source>
</evidence>
<dbReference type="InterPro" id="IPR013024">
    <property type="entry name" value="GGCT-like"/>
</dbReference>
<dbReference type="InterPro" id="IPR009288">
    <property type="entry name" value="AIG2-like_dom"/>
</dbReference>
<evidence type="ECO:0000259" key="1">
    <source>
        <dbReference type="Pfam" id="PF06094"/>
    </source>
</evidence>